<organism evidence="1 2">
    <name type="scientific">Parvicella tangerina</name>
    <dbReference type="NCBI Taxonomy" id="2829795"/>
    <lineage>
        <taxon>Bacteria</taxon>
        <taxon>Pseudomonadati</taxon>
        <taxon>Bacteroidota</taxon>
        <taxon>Flavobacteriia</taxon>
        <taxon>Flavobacteriales</taxon>
        <taxon>Parvicellaceae</taxon>
        <taxon>Parvicella</taxon>
    </lineage>
</organism>
<proteinExistence type="predicted"/>
<keyword evidence="2" id="KW-1185">Reference proteome</keyword>
<reference evidence="1" key="1">
    <citation type="submission" date="2021-04" db="EMBL/GenBank/DDBJ databases">
        <authorList>
            <person name="Rodrigo-Torres L."/>
            <person name="Arahal R. D."/>
            <person name="Lucena T."/>
        </authorList>
    </citation>
    <scope>NUCLEOTIDE SEQUENCE</scope>
    <source>
        <strain evidence="1">AS29M-1</strain>
    </source>
</reference>
<dbReference type="AlphaFoldDB" id="A0A916JMD9"/>
<dbReference type="RefSeq" id="WP_258541848.1">
    <property type="nucleotide sequence ID" value="NZ_OU015584.1"/>
</dbReference>
<sequence>MRVLLHIIILLYSTSLISQTIETADSITECHFKELISEFNSLFSSKKVKELSDEQLVFMAKVYNSTEWDNVIKLAPDEVKIFRKDFYKFALVEFPKRFDCEECNWYGENILCKDIQLIIGYQDLTGMEEEHMIPIIPCKK</sequence>
<evidence type="ECO:0000313" key="1">
    <source>
        <dbReference type="EMBL" id="CAG5081516.1"/>
    </source>
</evidence>
<evidence type="ECO:0000313" key="2">
    <source>
        <dbReference type="Proteomes" id="UP000683507"/>
    </source>
</evidence>
<dbReference type="Proteomes" id="UP000683507">
    <property type="component" value="Chromosome"/>
</dbReference>
<name>A0A916JMD9_9FLAO</name>
<accession>A0A916JMD9</accession>
<dbReference type="EMBL" id="OU015584">
    <property type="protein sequence ID" value="CAG5081516.1"/>
    <property type="molecule type" value="Genomic_DNA"/>
</dbReference>
<gene>
    <name evidence="1" type="ORF">CRYO30217_01654</name>
</gene>
<protein>
    <submittedName>
        <fullName evidence="1">Uncharacterized protein</fullName>
    </submittedName>
</protein>
<dbReference type="KEGG" id="ptan:CRYO30217_01654"/>